<dbReference type="SUPFAM" id="SSF63867">
    <property type="entry name" value="MoeA C-terminal domain-like"/>
    <property type="match status" value="1"/>
</dbReference>
<keyword evidence="10" id="KW-0460">Magnesium</keyword>
<reference evidence="12" key="1">
    <citation type="submission" date="2023-12" db="EMBL/GenBank/DDBJ databases">
        <title>Fervidustalea candida gen. nov., sp. nov., a novel member of the family Paenibacillaceae isolated from a geothermal area.</title>
        <authorList>
            <person name="Li W.-J."/>
            <person name="Jiao J.-Y."/>
            <person name="Chen Y."/>
        </authorList>
    </citation>
    <scope>NUCLEOTIDE SEQUENCE</scope>
    <source>
        <strain evidence="12">SYSU GA230002</strain>
    </source>
</reference>
<feature type="domain" description="MoaB/Mog" evidence="11">
    <location>
        <begin position="185"/>
        <end position="325"/>
    </location>
</feature>
<dbReference type="SUPFAM" id="SSF53218">
    <property type="entry name" value="Molybdenum cofactor biosynthesis proteins"/>
    <property type="match status" value="1"/>
</dbReference>
<dbReference type="Pfam" id="PF03454">
    <property type="entry name" value="MoeA_C"/>
    <property type="match status" value="1"/>
</dbReference>
<gene>
    <name evidence="12" type="primary">glp</name>
    <name evidence="12" type="ORF">VF724_06830</name>
</gene>
<dbReference type="SUPFAM" id="SSF63882">
    <property type="entry name" value="MoeA N-terminal region -like"/>
    <property type="match status" value="1"/>
</dbReference>
<dbReference type="Gene3D" id="2.170.190.11">
    <property type="entry name" value="Molybdopterin biosynthesis moea protein, domain 3"/>
    <property type="match status" value="1"/>
</dbReference>
<evidence type="ECO:0000256" key="5">
    <source>
        <dbReference type="ARBA" id="ARBA00013269"/>
    </source>
</evidence>
<evidence type="ECO:0000256" key="7">
    <source>
        <dbReference type="ARBA" id="ARBA00022505"/>
    </source>
</evidence>
<evidence type="ECO:0000256" key="4">
    <source>
        <dbReference type="ARBA" id="ARBA00010763"/>
    </source>
</evidence>
<name>A0ABU5ZGL2_9BACL</name>
<evidence type="ECO:0000259" key="11">
    <source>
        <dbReference type="SMART" id="SM00852"/>
    </source>
</evidence>
<dbReference type="InterPro" id="IPR001453">
    <property type="entry name" value="MoaB/Mog_dom"/>
</dbReference>
<evidence type="ECO:0000313" key="13">
    <source>
        <dbReference type="Proteomes" id="UP001310386"/>
    </source>
</evidence>
<dbReference type="EMBL" id="JAYJLD010000007">
    <property type="protein sequence ID" value="MEB3101377.1"/>
    <property type="molecule type" value="Genomic_DNA"/>
</dbReference>
<dbReference type="InterPro" id="IPR008284">
    <property type="entry name" value="MoCF_biosynth_CS"/>
</dbReference>
<dbReference type="InterPro" id="IPR036688">
    <property type="entry name" value="MoeA_C_domain_IV_sf"/>
</dbReference>
<keyword evidence="13" id="KW-1185">Reference proteome</keyword>
<keyword evidence="10" id="KW-0808">Transferase</keyword>
<evidence type="ECO:0000256" key="8">
    <source>
        <dbReference type="ARBA" id="ARBA00023150"/>
    </source>
</evidence>
<comment type="pathway">
    <text evidence="3 10">Cofactor biosynthesis; molybdopterin biosynthesis.</text>
</comment>
<dbReference type="PANTHER" id="PTHR10192:SF5">
    <property type="entry name" value="GEPHYRIN"/>
    <property type="match status" value="1"/>
</dbReference>
<comment type="function">
    <text evidence="1 10">Catalyzes the insertion of molybdate into adenylated molybdopterin with the concomitant release of AMP.</text>
</comment>
<accession>A0ABU5ZGL2</accession>
<evidence type="ECO:0000256" key="2">
    <source>
        <dbReference type="ARBA" id="ARBA00003487"/>
    </source>
</evidence>
<evidence type="ECO:0000313" key="12">
    <source>
        <dbReference type="EMBL" id="MEB3101377.1"/>
    </source>
</evidence>
<dbReference type="RefSeq" id="WP_371753491.1">
    <property type="nucleotide sequence ID" value="NZ_JAYJLD010000007.1"/>
</dbReference>
<dbReference type="Gene3D" id="3.40.980.10">
    <property type="entry name" value="MoaB/Mog-like domain"/>
    <property type="match status" value="1"/>
</dbReference>
<dbReference type="Gene3D" id="2.40.340.10">
    <property type="entry name" value="MoeA, C-terminal, domain IV"/>
    <property type="match status" value="1"/>
</dbReference>
<dbReference type="InterPro" id="IPR038987">
    <property type="entry name" value="MoeA-like"/>
</dbReference>
<dbReference type="Proteomes" id="UP001310386">
    <property type="component" value="Unassembled WGS sequence"/>
</dbReference>
<keyword evidence="8 10" id="KW-0501">Molybdenum cofactor biosynthesis</keyword>
<protein>
    <recommendedName>
        <fullName evidence="6 10">Molybdopterin molybdenumtransferase</fullName>
        <ecNumber evidence="5 10">2.10.1.1</ecNumber>
    </recommendedName>
</protein>
<dbReference type="NCBIfam" id="NF045515">
    <property type="entry name" value="Glp_gephyrin"/>
    <property type="match status" value="1"/>
</dbReference>
<dbReference type="InterPro" id="IPR005111">
    <property type="entry name" value="MoeA_C_domain_IV"/>
</dbReference>
<dbReference type="Pfam" id="PF00994">
    <property type="entry name" value="MoCF_biosynth"/>
    <property type="match status" value="1"/>
</dbReference>
<dbReference type="Gene3D" id="3.90.105.10">
    <property type="entry name" value="Molybdopterin biosynthesis moea protein, domain 2"/>
    <property type="match status" value="1"/>
</dbReference>
<organism evidence="12 13">
    <name type="scientific">Ferviditalea candida</name>
    <dbReference type="NCBI Taxonomy" id="3108399"/>
    <lineage>
        <taxon>Bacteria</taxon>
        <taxon>Bacillati</taxon>
        <taxon>Bacillota</taxon>
        <taxon>Bacilli</taxon>
        <taxon>Bacillales</taxon>
        <taxon>Paenibacillaceae</taxon>
        <taxon>Ferviditalea</taxon>
    </lineage>
</organism>
<dbReference type="InterPro" id="IPR005110">
    <property type="entry name" value="MoeA_linker/N"/>
</dbReference>
<dbReference type="PROSITE" id="PS01079">
    <property type="entry name" value="MOCF_BIOSYNTHESIS_2"/>
    <property type="match status" value="1"/>
</dbReference>
<evidence type="ECO:0000256" key="10">
    <source>
        <dbReference type="RuleBase" id="RU365090"/>
    </source>
</evidence>
<comment type="similarity">
    <text evidence="4 10">Belongs to the MoeA family.</text>
</comment>
<keyword evidence="10" id="KW-0479">Metal-binding</keyword>
<comment type="cofactor">
    <cofactor evidence="10">
        <name>Mg(2+)</name>
        <dbReference type="ChEBI" id="CHEBI:18420"/>
    </cofactor>
</comment>
<dbReference type="Pfam" id="PF03453">
    <property type="entry name" value="MoeA_N"/>
    <property type="match status" value="1"/>
</dbReference>
<keyword evidence="7 10" id="KW-0500">Molybdenum</keyword>
<comment type="function">
    <text evidence="2">May be involved in the biosynthesis of molybdopterin.</text>
</comment>
<dbReference type="SMART" id="SM00852">
    <property type="entry name" value="MoCF_biosynth"/>
    <property type="match status" value="1"/>
</dbReference>
<comment type="caution">
    <text evidence="12">The sequence shown here is derived from an EMBL/GenBank/DDBJ whole genome shotgun (WGS) entry which is preliminary data.</text>
</comment>
<dbReference type="EC" id="2.10.1.1" evidence="5 10"/>
<dbReference type="PANTHER" id="PTHR10192">
    <property type="entry name" value="MOLYBDOPTERIN BIOSYNTHESIS PROTEIN"/>
    <property type="match status" value="1"/>
</dbReference>
<dbReference type="InterPro" id="IPR036135">
    <property type="entry name" value="MoeA_linker/N_sf"/>
</dbReference>
<evidence type="ECO:0000256" key="6">
    <source>
        <dbReference type="ARBA" id="ARBA00021108"/>
    </source>
</evidence>
<evidence type="ECO:0000256" key="9">
    <source>
        <dbReference type="ARBA" id="ARBA00047317"/>
    </source>
</evidence>
<evidence type="ECO:0000256" key="3">
    <source>
        <dbReference type="ARBA" id="ARBA00005046"/>
    </source>
</evidence>
<dbReference type="CDD" id="cd00887">
    <property type="entry name" value="MoeA"/>
    <property type="match status" value="1"/>
</dbReference>
<sequence length="410" mass="44389">MKFFNVKSVEETIQIINQHIHPIRETVVLPIDEALGFVLAEDVASGEAVPGFARSTVDGYAVKAKDTFGSSESLPGFLQVSGEIKMGEEARGILMDGEAMYIPTGGMLPAGSDAVVMIEHCENLDGLLNVYHQVAPGENVIRKGEDVQEGASLLVRGTRLRPQELGILAAVGITEITVYRKIRAGYISTGDEVVPYHTKQLAVGQVRDINQMTISSLIREKGGEVLFGGIVNDRYDDFLEKAQEMYGKVDFLVMSGGSSVGTLDFTTEVIGSLGKPGILIHGVSIKPGKPTIFAVADGKPVFGLPGHPASAMVIFKLFGELILQRLSGEKSSNFPNRIQARVSKNLPSDPGRSDYIRVRLESREGEWWANPVLGKSGLISTMVMSDGMLEISSEKEGVLEGEWVPVILFR</sequence>
<evidence type="ECO:0000256" key="1">
    <source>
        <dbReference type="ARBA" id="ARBA00002901"/>
    </source>
</evidence>
<proteinExistence type="inferred from homology"/>
<dbReference type="InterPro" id="IPR036425">
    <property type="entry name" value="MoaB/Mog-like_dom_sf"/>
</dbReference>
<comment type="catalytic activity">
    <reaction evidence="9">
        <text>adenylyl-molybdopterin + molybdate = Mo-molybdopterin + AMP + H(+)</text>
        <dbReference type="Rhea" id="RHEA:35047"/>
        <dbReference type="ChEBI" id="CHEBI:15378"/>
        <dbReference type="ChEBI" id="CHEBI:36264"/>
        <dbReference type="ChEBI" id="CHEBI:62727"/>
        <dbReference type="ChEBI" id="CHEBI:71302"/>
        <dbReference type="ChEBI" id="CHEBI:456215"/>
        <dbReference type="EC" id="2.10.1.1"/>
    </reaction>
</comment>